<name>A0ABD2CKP8_VESMC</name>
<proteinExistence type="predicted"/>
<dbReference type="Proteomes" id="UP001607303">
    <property type="component" value="Unassembled WGS sequence"/>
</dbReference>
<comment type="caution">
    <text evidence="1">The sequence shown here is derived from an EMBL/GenBank/DDBJ whole genome shotgun (WGS) entry which is preliminary data.</text>
</comment>
<sequence>MPFLERHFAACDVTLDFDRLLEFCIGGTSLRVTSQRTLIDCNELYCHRAGSNEIRIESSCSNAIALELR</sequence>
<evidence type="ECO:0000313" key="1">
    <source>
        <dbReference type="EMBL" id="KAL2744753.1"/>
    </source>
</evidence>
<protein>
    <submittedName>
        <fullName evidence="1">Uncharacterized protein</fullName>
    </submittedName>
</protein>
<dbReference type="AlphaFoldDB" id="A0ABD2CKP8"/>
<accession>A0ABD2CKP8</accession>
<keyword evidence="2" id="KW-1185">Reference proteome</keyword>
<organism evidence="1 2">
    <name type="scientific">Vespula maculifrons</name>
    <name type="common">Eastern yellow jacket</name>
    <name type="synonym">Wasp</name>
    <dbReference type="NCBI Taxonomy" id="7453"/>
    <lineage>
        <taxon>Eukaryota</taxon>
        <taxon>Metazoa</taxon>
        <taxon>Ecdysozoa</taxon>
        <taxon>Arthropoda</taxon>
        <taxon>Hexapoda</taxon>
        <taxon>Insecta</taxon>
        <taxon>Pterygota</taxon>
        <taxon>Neoptera</taxon>
        <taxon>Endopterygota</taxon>
        <taxon>Hymenoptera</taxon>
        <taxon>Apocrita</taxon>
        <taxon>Aculeata</taxon>
        <taxon>Vespoidea</taxon>
        <taxon>Vespidae</taxon>
        <taxon>Vespinae</taxon>
        <taxon>Vespula</taxon>
    </lineage>
</organism>
<evidence type="ECO:0000313" key="2">
    <source>
        <dbReference type="Proteomes" id="UP001607303"/>
    </source>
</evidence>
<reference evidence="1 2" key="1">
    <citation type="journal article" date="2024" name="Ann. Entomol. Soc. Am.">
        <title>Genomic analyses of the southern and eastern yellowjacket wasps (Hymenoptera: Vespidae) reveal evolutionary signatures of social life.</title>
        <authorList>
            <person name="Catto M.A."/>
            <person name="Caine P.B."/>
            <person name="Orr S.E."/>
            <person name="Hunt B.G."/>
            <person name="Goodisman M.A.D."/>
        </authorList>
    </citation>
    <scope>NUCLEOTIDE SEQUENCE [LARGE SCALE GENOMIC DNA]</scope>
    <source>
        <strain evidence="1">232</strain>
        <tissue evidence="1">Head and thorax</tissue>
    </source>
</reference>
<dbReference type="EMBL" id="JAYRBN010000050">
    <property type="protein sequence ID" value="KAL2744753.1"/>
    <property type="molecule type" value="Genomic_DNA"/>
</dbReference>
<gene>
    <name evidence="1" type="ORF">V1477_007295</name>
</gene>